<protein>
    <submittedName>
        <fullName evidence="1">Uncharacterized protein</fullName>
    </submittedName>
</protein>
<dbReference type="Proteomes" id="UP001230504">
    <property type="component" value="Unassembled WGS sequence"/>
</dbReference>
<dbReference type="EMBL" id="JAHLJV010000126">
    <property type="protein sequence ID" value="KAK1569674.1"/>
    <property type="molecule type" value="Genomic_DNA"/>
</dbReference>
<organism evidence="1 2">
    <name type="scientific">Colletotrichum navitas</name>
    <dbReference type="NCBI Taxonomy" id="681940"/>
    <lineage>
        <taxon>Eukaryota</taxon>
        <taxon>Fungi</taxon>
        <taxon>Dikarya</taxon>
        <taxon>Ascomycota</taxon>
        <taxon>Pezizomycotina</taxon>
        <taxon>Sordariomycetes</taxon>
        <taxon>Hypocreomycetidae</taxon>
        <taxon>Glomerellales</taxon>
        <taxon>Glomerellaceae</taxon>
        <taxon>Colletotrichum</taxon>
        <taxon>Colletotrichum graminicola species complex</taxon>
    </lineage>
</organism>
<dbReference type="RefSeq" id="XP_060407883.1">
    <property type="nucleotide sequence ID" value="XM_060559249.1"/>
</dbReference>
<dbReference type="AlphaFoldDB" id="A0AAD8UZC7"/>
<sequence length="52" mass="5852">MTAIRHELPLLYRIARVLPFKSIRNGGWSCCQGGGKLATERALCQPIWKHAC</sequence>
<keyword evidence="2" id="KW-1185">Reference proteome</keyword>
<proteinExistence type="predicted"/>
<accession>A0AAD8UZC7</accession>
<evidence type="ECO:0000313" key="2">
    <source>
        <dbReference type="Proteomes" id="UP001230504"/>
    </source>
</evidence>
<reference evidence="1" key="1">
    <citation type="submission" date="2021-06" db="EMBL/GenBank/DDBJ databases">
        <title>Comparative genomics, transcriptomics and evolutionary studies reveal genomic signatures of adaptation to plant cell wall in hemibiotrophic fungi.</title>
        <authorList>
            <consortium name="DOE Joint Genome Institute"/>
            <person name="Baroncelli R."/>
            <person name="Diaz J.F."/>
            <person name="Benocci T."/>
            <person name="Peng M."/>
            <person name="Battaglia E."/>
            <person name="Haridas S."/>
            <person name="Andreopoulos W."/>
            <person name="Labutti K."/>
            <person name="Pangilinan J."/>
            <person name="Floch G.L."/>
            <person name="Makela M.R."/>
            <person name="Henrissat B."/>
            <person name="Grigoriev I.V."/>
            <person name="Crouch J.A."/>
            <person name="De Vries R.P."/>
            <person name="Sukno S.A."/>
            <person name="Thon M.R."/>
        </authorList>
    </citation>
    <scope>NUCLEOTIDE SEQUENCE</scope>
    <source>
        <strain evidence="1">CBS 125086</strain>
    </source>
</reference>
<evidence type="ECO:0000313" key="1">
    <source>
        <dbReference type="EMBL" id="KAK1569674.1"/>
    </source>
</evidence>
<name>A0AAD8UZC7_9PEZI</name>
<dbReference type="GeneID" id="85443489"/>
<gene>
    <name evidence="1" type="ORF">LY79DRAFT_571465</name>
</gene>
<comment type="caution">
    <text evidence="1">The sequence shown here is derived from an EMBL/GenBank/DDBJ whole genome shotgun (WGS) entry which is preliminary data.</text>
</comment>